<feature type="domain" description="UBA" evidence="15">
    <location>
        <begin position="639"/>
        <end position="679"/>
    </location>
</feature>
<dbReference type="RefSeq" id="XP_003956171.1">
    <property type="nucleotide sequence ID" value="XM_003956122.1"/>
</dbReference>
<dbReference type="SUPFAM" id="SSF46934">
    <property type="entry name" value="UBA-like"/>
    <property type="match status" value="1"/>
</dbReference>
<dbReference type="GO" id="GO:0005634">
    <property type="term" value="C:nucleus"/>
    <property type="evidence" value="ECO:0007669"/>
    <property type="project" value="TreeGrafter"/>
</dbReference>
<dbReference type="SMART" id="SM00165">
    <property type="entry name" value="UBA"/>
    <property type="match status" value="2"/>
</dbReference>
<evidence type="ECO:0000256" key="3">
    <source>
        <dbReference type="ARBA" id="ARBA00022670"/>
    </source>
</evidence>
<dbReference type="PIRSF" id="PIRSF016308">
    <property type="entry name" value="UBP"/>
    <property type="match status" value="1"/>
</dbReference>
<feature type="binding site" evidence="12">
    <location>
        <position position="208"/>
    </location>
    <ligand>
        <name>Zn(2+)</name>
        <dbReference type="ChEBI" id="CHEBI:29105"/>
    </ligand>
</feature>
<feature type="domain" description="UBA" evidence="15">
    <location>
        <begin position="576"/>
        <end position="618"/>
    </location>
</feature>
<evidence type="ECO:0000256" key="2">
    <source>
        <dbReference type="ARBA" id="ARBA00009085"/>
    </source>
</evidence>
<evidence type="ECO:0000313" key="18">
    <source>
        <dbReference type="EMBL" id="CCF57036.1"/>
    </source>
</evidence>
<keyword evidence="8 14" id="KW-0378">Hydrolase</keyword>
<dbReference type="PROSITE" id="PS50030">
    <property type="entry name" value="UBA"/>
    <property type="match status" value="2"/>
</dbReference>
<dbReference type="InterPro" id="IPR015940">
    <property type="entry name" value="UBA"/>
</dbReference>
<keyword evidence="7 14" id="KW-0833">Ubl conjugation pathway</keyword>
<comment type="catalytic activity">
    <reaction evidence="1 14">
        <text>Thiol-dependent hydrolysis of ester, thioester, amide, peptide and isopeptide bonds formed by the C-terminal Gly of ubiquitin (a 76-residue protein attached to proteins as an intracellular targeting signal).</text>
        <dbReference type="EC" id="3.4.19.12"/>
    </reaction>
</comment>
<sequence>MCTVDEILSPIDVPSVILKDECIYCFESIYNDKDSETHSLNICLSCFQPLCHEHVRTHMNVTGNACENIHVNYLNLFKVAKEEEDDRNQDRDRNKKIKLQVIEKSEDETYNTFWKLLVFNVEDNEKNVLLESKGCTTIPPKINEILQSKSKTLVDQTNSWELELKTCQHIMSFDVNSLHSKEVDISSCNDCTLDSNLWLCLHCGNIGCGRQQIGIEGNSHALAHFDSNKTHPLAIKLGSLSKSSNDVYCYECDDEVKFSDDKTMESILTKFSFDLHNKLATEKTLTELQVEQNLNWDFKMTDSAGHELIKLEPNGNFGCGLINLGNSCYLNSILQALFAQDVSQWADVLMDTIGKDFPVDVVYPSNNVKCQLIKLLNAMKINPSRYPEGIKPRSFKNCIGQNNKEFTSNKQQDALEFLSYFVNELDKKLFKKELTNPGDLMRCYMEDRLQCLRCKHVKYSYQANESIQLPLKDNNEPQDIRERLDAFFKGEVIEFNCPHCQKMTEASKRPGLKTFPNLLVLSPIRIKLENWIPIKTANELLLPGVDDFDDVLDLSMYQSKGLDTTVETEFPEEQFKPDEAATSQLLETGFSQNAILRALYATGNNSNPEVAMNWLLQHMDESDLNAEFKIPEKSGQKPQINEESLNSMISMGLAQNLSRKALILNNGDINASIEWVFNNMDDNGELPEENTASQGAKEFGHLSAAPYKLTGVVCHKGTSVHSGHYVAFIKKIVDNVERWVLYNDEKIVLGDDTAEIKKNGYIYFYSRVE</sequence>
<keyword evidence="5" id="KW-0677">Repeat</keyword>
<dbReference type="Pfam" id="PF00443">
    <property type="entry name" value="UCH"/>
    <property type="match status" value="1"/>
</dbReference>
<dbReference type="Gene3D" id="1.10.8.10">
    <property type="entry name" value="DNA helicase RuvA subunit, C-terminal domain"/>
    <property type="match status" value="2"/>
</dbReference>
<dbReference type="InterPro" id="IPR013083">
    <property type="entry name" value="Znf_RING/FYVE/PHD"/>
</dbReference>
<evidence type="ECO:0000256" key="10">
    <source>
        <dbReference type="ARBA" id="ARBA00022833"/>
    </source>
</evidence>
<keyword evidence="10 12" id="KW-0862">Zinc</keyword>
<name>H2ARN6_KAZAF</name>
<evidence type="ECO:0000256" key="12">
    <source>
        <dbReference type="PIRSR" id="PIRSR016308-3"/>
    </source>
</evidence>
<evidence type="ECO:0000259" key="17">
    <source>
        <dbReference type="PROSITE" id="PS50271"/>
    </source>
</evidence>
<dbReference type="CDD" id="cd14298">
    <property type="entry name" value="UBA2_scUBP14_like"/>
    <property type="match status" value="1"/>
</dbReference>
<dbReference type="MEROPS" id="C19.083"/>
<dbReference type="AlphaFoldDB" id="H2ARN6"/>
<protein>
    <recommendedName>
        <fullName evidence="14">Ubiquitin carboxyl-terminal hydrolase</fullName>
        <ecNumber evidence="14">3.4.19.12</ecNumber>
    </recommendedName>
</protein>
<dbReference type="GO" id="GO:0005829">
    <property type="term" value="C:cytosol"/>
    <property type="evidence" value="ECO:0007669"/>
    <property type="project" value="TreeGrafter"/>
</dbReference>
<dbReference type="InterPro" id="IPR009060">
    <property type="entry name" value="UBA-like_sf"/>
</dbReference>
<dbReference type="Pfam" id="PF02148">
    <property type="entry name" value="zf-UBP"/>
    <property type="match status" value="1"/>
</dbReference>
<dbReference type="InterPro" id="IPR028889">
    <property type="entry name" value="USP"/>
</dbReference>
<dbReference type="InterPro" id="IPR001607">
    <property type="entry name" value="Znf_UBP"/>
</dbReference>
<evidence type="ECO:0000256" key="9">
    <source>
        <dbReference type="ARBA" id="ARBA00022807"/>
    </source>
</evidence>
<accession>H2ARN6</accession>
<dbReference type="CDD" id="cd02658">
    <property type="entry name" value="Peptidase_C19B"/>
    <property type="match status" value="1"/>
</dbReference>
<dbReference type="InterPro" id="IPR050164">
    <property type="entry name" value="Peptidase_C19"/>
</dbReference>
<dbReference type="InterPro" id="IPR041432">
    <property type="entry name" value="UBP13_Znf-UBP_var"/>
</dbReference>
<keyword evidence="4 12" id="KW-0479">Metal-binding</keyword>
<organism evidence="18 19">
    <name type="scientific">Kazachstania africana (strain ATCC 22294 / BCRC 22015 / CBS 2517 / CECT 1963 / NBRC 1671 / NRRL Y-8276)</name>
    <name type="common">Yeast</name>
    <name type="synonym">Kluyveromyces africanus</name>
    <dbReference type="NCBI Taxonomy" id="1071382"/>
    <lineage>
        <taxon>Eukaryota</taxon>
        <taxon>Fungi</taxon>
        <taxon>Dikarya</taxon>
        <taxon>Ascomycota</taxon>
        <taxon>Saccharomycotina</taxon>
        <taxon>Saccharomycetes</taxon>
        <taxon>Saccharomycetales</taxon>
        <taxon>Saccharomycetaceae</taxon>
        <taxon>Kazachstania</taxon>
    </lineage>
</organism>
<dbReference type="PANTHER" id="PTHR24006:SF664">
    <property type="entry name" value="UBIQUITIN CARBOXYL-TERMINAL HYDROLASE"/>
    <property type="match status" value="1"/>
</dbReference>
<dbReference type="GO" id="GO:0045721">
    <property type="term" value="P:negative regulation of gluconeogenesis"/>
    <property type="evidence" value="ECO:0007669"/>
    <property type="project" value="EnsemblFungi"/>
</dbReference>
<keyword evidence="19" id="KW-1185">Reference proteome</keyword>
<dbReference type="EC" id="3.4.19.12" evidence="14"/>
<dbReference type="PROSITE" id="PS00973">
    <property type="entry name" value="USP_2"/>
    <property type="match status" value="1"/>
</dbReference>
<keyword evidence="3 14" id="KW-0645">Protease</keyword>
<gene>
    <name evidence="18" type="primary">KAFR0C00410</name>
    <name evidence="18" type="ORF">KAFR_0C00410</name>
</gene>
<dbReference type="PANTHER" id="PTHR24006">
    <property type="entry name" value="UBIQUITIN CARBOXYL-TERMINAL HYDROLASE"/>
    <property type="match status" value="1"/>
</dbReference>
<evidence type="ECO:0000313" key="19">
    <source>
        <dbReference type="Proteomes" id="UP000005220"/>
    </source>
</evidence>
<evidence type="ECO:0000256" key="7">
    <source>
        <dbReference type="ARBA" id="ARBA00022786"/>
    </source>
</evidence>
<dbReference type="InterPro" id="IPR016652">
    <property type="entry name" value="Ubiquitinyl_hydrolase"/>
</dbReference>
<dbReference type="KEGG" id="kaf:KAFR_0C00410"/>
<dbReference type="InterPro" id="IPR001394">
    <property type="entry name" value="Peptidase_C19_UCH"/>
</dbReference>
<dbReference type="Pfam" id="PF17807">
    <property type="entry name" value="zf-UBP_var"/>
    <property type="match status" value="1"/>
</dbReference>
<evidence type="ECO:0000256" key="1">
    <source>
        <dbReference type="ARBA" id="ARBA00000707"/>
    </source>
</evidence>
<dbReference type="EMBL" id="HE650823">
    <property type="protein sequence ID" value="CCF57036.1"/>
    <property type="molecule type" value="Genomic_DNA"/>
</dbReference>
<dbReference type="PROSITE" id="PS50271">
    <property type="entry name" value="ZF_UBP"/>
    <property type="match status" value="1"/>
</dbReference>
<dbReference type="InterPro" id="IPR038765">
    <property type="entry name" value="Papain-like_cys_pep_sf"/>
</dbReference>
<feature type="active site" description="Nucleophile" evidence="11">
    <location>
        <position position="328"/>
    </location>
</feature>
<dbReference type="eggNOG" id="KOG0944">
    <property type="taxonomic scope" value="Eukaryota"/>
</dbReference>
<evidence type="ECO:0000259" key="16">
    <source>
        <dbReference type="PROSITE" id="PS50235"/>
    </source>
</evidence>
<dbReference type="GeneID" id="13884956"/>
<dbReference type="HOGENOM" id="CLU_009884_1_0_1"/>
<dbReference type="SMART" id="SM00290">
    <property type="entry name" value="ZnF_UBP"/>
    <property type="match status" value="1"/>
</dbReference>
<dbReference type="OrthoDB" id="361536at2759"/>
<dbReference type="Proteomes" id="UP000005220">
    <property type="component" value="Chromosome 3"/>
</dbReference>
<dbReference type="PROSITE" id="PS00972">
    <property type="entry name" value="USP_1"/>
    <property type="match status" value="1"/>
</dbReference>
<reference evidence="18 19" key="1">
    <citation type="journal article" date="2011" name="Proc. Natl. Acad. Sci. U.S.A.">
        <title>Evolutionary erosion of yeast sex chromosomes by mating-type switching accidents.</title>
        <authorList>
            <person name="Gordon J.L."/>
            <person name="Armisen D."/>
            <person name="Proux-Wera E."/>
            <person name="Oheigeartaigh S.S."/>
            <person name="Byrne K.P."/>
            <person name="Wolfe K.H."/>
        </authorList>
    </citation>
    <scope>NUCLEOTIDE SEQUENCE [LARGE SCALE GENOMIC DNA]</scope>
    <source>
        <strain evidence="19">ATCC 22294 / BCRC 22015 / CBS 2517 / CECT 1963 / NBRC 1671 / NRRL Y-8276</strain>
    </source>
</reference>
<feature type="binding site" evidence="12">
    <location>
        <position position="191"/>
    </location>
    <ligand>
        <name>Zn(2+)</name>
        <dbReference type="ChEBI" id="CHEBI:29105"/>
    </ligand>
</feature>
<evidence type="ECO:0000256" key="11">
    <source>
        <dbReference type="PIRSR" id="PIRSR016308-1"/>
    </source>
</evidence>
<feature type="domain" description="UBP-type" evidence="17">
    <location>
        <begin position="165"/>
        <end position="275"/>
    </location>
</feature>
<keyword evidence="6 13" id="KW-0863">Zinc-finger</keyword>
<evidence type="ECO:0000256" key="5">
    <source>
        <dbReference type="ARBA" id="ARBA00022737"/>
    </source>
</evidence>
<dbReference type="Gene3D" id="3.90.70.10">
    <property type="entry name" value="Cysteine proteinases"/>
    <property type="match status" value="1"/>
</dbReference>
<dbReference type="GO" id="GO:0043161">
    <property type="term" value="P:proteasome-mediated ubiquitin-dependent protein catabolic process"/>
    <property type="evidence" value="ECO:0007669"/>
    <property type="project" value="EnsemblFungi"/>
</dbReference>
<evidence type="ECO:0000256" key="6">
    <source>
        <dbReference type="ARBA" id="ARBA00022771"/>
    </source>
</evidence>
<dbReference type="InterPro" id="IPR018200">
    <property type="entry name" value="USP_CS"/>
</dbReference>
<dbReference type="CDD" id="cd14296">
    <property type="entry name" value="UBA1_scUBP14_like"/>
    <property type="match status" value="1"/>
</dbReference>
<dbReference type="Pfam" id="PF00627">
    <property type="entry name" value="UBA"/>
    <property type="match status" value="1"/>
</dbReference>
<dbReference type="SUPFAM" id="SSF54001">
    <property type="entry name" value="Cysteine proteinases"/>
    <property type="match status" value="1"/>
</dbReference>
<proteinExistence type="inferred from homology"/>
<dbReference type="STRING" id="1071382.H2ARN6"/>
<dbReference type="FunCoup" id="H2ARN6">
    <property type="interactions" value="1029"/>
</dbReference>
<dbReference type="InterPro" id="IPR033864">
    <property type="entry name" value="UBA2_scUBP14-like"/>
</dbReference>
<dbReference type="FunFam" id="1.10.8.10:FF:000086">
    <property type="entry name" value="Ubiquitin carboxyl-terminal hydrolase"/>
    <property type="match status" value="1"/>
</dbReference>
<feature type="domain" description="USP" evidence="16">
    <location>
        <begin position="319"/>
        <end position="768"/>
    </location>
</feature>
<dbReference type="SUPFAM" id="SSF57850">
    <property type="entry name" value="RING/U-box"/>
    <property type="match status" value="1"/>
</dbReference>
<feature type="active site" description="Proton acceptor" evidence="11">
    <location>
        <position position="724"/>
    </location>
</feature>
<feature type="binding site" evidence="12">
    <location>
        <position position="188"/>
    </location>
    <ligand>
        <name>Zn(2+)</name>
        <dbReference type="ChEBI" id="CHEBI:29105"/>
    </ligand>
</feature>
<evidence type="ECO:0000256" key="14">
    <source>
        <dbReference type="RuleBase" id="RU366025"/>
    </source>
</evidence>
<dbReference type="GO" id="GO:0004843">
    <property type="term" value="F:cysteine-type deubiquitinase activity"/>
    <property type="evidence" value="ECO:0007669"/>
    <property type="project" value="UniProtKB-UniRule"/>
</dbReference>
<feature type="binding site" evidence="12">
    <location>
        <position position="220"/>
    </location>
    <ligand>
        <name>Zn(2+)</name>
        <dbReference type="ChEBI" id="CHEBI:29105"/>
    </ligand>
</feature>
<dbReference type="InParanoid" id="H2ARN6"/>
<dbReference type="GO" id="GO:0008270">
    <property type="term" value="F:zinc ion binding"/>
    <property type="evidence" value="ECO:0007669"/>
    <property type="project" value="UniProtKB-KW"/>
</dbReference>
<comment type="similarity">
    <text evidence="2 14">Belongs to the peptidase C19 family.</text>
</comment>
<dbReference type="PROSITE" id="PS50235">
    <property type="entry name" value="USP_3"/>
    <property type="match status" value="1"/>
</dbReference>
<evidence type="ECO:0000256" key="4">
    <source>
        <dbReference type="ARBA" id="ARBA00022723"/>
    </source>
</evidence>
<dbReference type="GO" id="GO:0016579">
    <property type="term" value="P:protein deubiquitination"/>
    <property type="evidence" value="ECO:0007669"/>
    <property type="project" value="InterPro"/>
</dbReference>
<evidence type="ECO:0000259" key="15">
    <source>
        <dbReference type="PROSITE" id="PS50030"/>
    </source>
</evidence>
<dbReference type="Gene3D" id="3.30.40.10">
    <property type="entry name" value="Zinc/RING finger domain, C3HC4 (zinc finger)"/>
    <property type="match status" value="2"/>
</dbReference>
<evidence type="ECO:0000256" key="8">
    <source>
        <dbReference type="ARBA" id="ARBA00022801"/>
    </source>
</evidence>
<keyword evidence="9 14" id="KW-0788">Thiol protease</keyword>
<evidence type="ECO:0000256" key="13">
    <source>
        <dbReference type="PROSITE-ProRule" id="PRU00502"/>
    </source>
</evidence>